<dbReference type="Gene3D" id="2.60.40.3080">
    <property type="match status" value="1"/>
</dbReference>
<proteinExistence type="predicted"/>
<gene>
    <name evidence="1" type="ORF">H9950_08455</name>
</gene>
<accession>A0A9D2HY20</accession>
<name>A0A9D2HY20_9BACE</name>
<sequence>MKTVSIMILLLDFFSMTMPIYSNDIDIWQSDIEKAITLYYKRDINWGKDERSLMFQLTATHDNASIYLYSNETMEEAIITVFDSQGNIIAYSIAYISPEQRFSLPLNAGKGKYYLEVEYKEYCYYGDFEI</sequence>
<dbReference type="Proteomes" id="UP000823862">
    <property type="component" value="Unassembled WGS sequence"/>
</dbReference>
<reference evidence="1" key="1">
    <citation type="journal article" date="2021" name="PeerJ">
        <title>Extensive microbial diversity within the chicken gut microbiome revealed by metagenomics and culture.</title>
        <authorList>
            <person name="Gilroy R."/>
            <person name="Ravi A."/>
            <person name="Getino M."/>
            <person name="Pursley I."/>
            <person name="Horton D.L."/>
            <person name="Alikhan N.F."/>
            <person name="Baker D."/>
            <person name="Gharbi K."/>
            <person name="Hall N."/>
            <person name="Watson M."/>
            <person name="Adriaenssens E.M."/>
            <person name="Foster-Nyarko E."/>
            <person name="Jarju S."/>
            <person name="Secka A."/>
            <person name="Antonio M."/>
            <person name="Oren A."/>
            <person name="Chaudhuri R.R."/>
            <person name="La Ragione R."/>
            <person name="Hildebrand F."/>
            <person name="Pallen M.J."/>
        </authorList>
    </citation>
    <scope>NUCLEOTIDE SEQUENCE</scope>
    <source>
        <strain evidence="1">ChiHjej12B11-9795</strain>
    </source>
</reference>
<dbReference type="AlphaFoldDB" id="A0A9D2HY20"/>
<organism evidence="1 2">
    <name type="scientific">Candidatus Bacteroides avicola</name>
    <dbReference type="NCBI Taxonomy" id="2838468"/>
    <lineage>
        <taxon>Bacteria</taxon>
        <taxon>Pseudomonadati</taxon>
        <taxon>Bacteroidota</taxon>
        <taxon>Bacteroidia</taxon>
        <taxon>Bacteroidales</taxon>
        <taxon>Bacteroidaceae</taxon>
        <taxon>Bacteroides</taxon>
    </lineage>
</organism>
<reference evidence="1" key="2">
    <citation type="submission" date="2021-04" db="EMBL/GenBank/DDBJ databases">
        <authorList>
            <person name="Gilroy R."/>
        </authorList>
    </citation>
    <scope>NUCLEOTIDE SEQUENCE</scope>
    <source>
        <strain evidence="1">ChiHjej12B11-9795</strain>
    </source>
</reference>
<dbReference type="InterPro" id="IPR021638">
    <property type="entry name" value="DUF3244"/>
</dbReference>
<dbReference type="Pfam" id="PF11589">
    <property type="entry name" value="DUF3244"/>
    <property type="match status" value="1"/>
</dbReference>
<dbReference type="EMBL" id="DWZI01000042">
    <property type="protein sequence ID" value="HJA86202.1"/>
    <property type="molecule type" value="Genomic_DNA"/>
</dbReference>
<protein>
    <submittedName>
        <fullName evidence="1">DUF3244 domain-containing protein</fullName>
    </submittedName>
</protein>
<evidence type="ECO:0000313" key="1">
    <source>
        <dbReference type="EMBL" id="HJA86202.1"/>
    </source>
</evidence>
<comment type="caution">
    <text evidence="1">The sequence shown here is derived from an EMBL/GenBank/DDBJ whole genome shotgun (WGS) entry which is preliminary data.</text>
</comment>
<evidence type="ECO:0000313" key="2">
    <source>
        <dbReference type="Proteomes" id="UP000823862"/>
    </source>
</evidence>